<evidence type="ECO:0000256" key="4">
    <source>
        <dbReference type="ARBA" id="ARBA00022691"/>
    </source>
</evidence>
<dbReference type="KEGG" id="mng:MNEG_15631"/>
<sequence length="191" mass="21358">MARQRLDRTIPQPGDVHVVAGGPPCQGISGLNQHRLLVDVLRDPKNRLMTTYMRLVEFLEPNYILMEQVMDIFKNCGGLYVRTAAALLTEMAYQTRTGVLTAGCYGVAQIRHRVIIWGARSGREQLPPFPAPTHKCIAHAKPMTDDTKACYITYTEDAPESKAHPMVLMGDVLGDLPPVHNFRLREGADYK</sequence>
<dbReference type="Gene3D" id="3.40.50.150">
    <property type="entry name" value="Vaccinia Virus protein VP39"/>
    <property type="match status" value="1"/>
</dbReference>
<dbReference type="AlphaFoldDB" id="A0A0D2IWI4"/>
<dbReference type="GeneID" id="25733312"/>
<proteinExistence type="inferred from homology"/>
<dbReference type="PANTHER" id="PTHR10629">
    <property type="entry name" value="CYTOSINE-SPECIFIC METHYLTRANSFERASE"/>
    <property type="match status" value="1"/>
</dbReference>
<evidence type="ECO:0000256" key="1">
    <source>
        <dbReference type="ARBA" id="ARBA00011975"/>
    </source>
</evidence>
<dbReference type="InterPro" id="IPR029063">
    <property type="entry name" value="SAM-dependent_MTases_sf"/>
</dbReference>
<dbReference type="EMBL" id="KK105725">
    <property type="protein sequence ID" value="KIY92332.1"/>
    <property type="molecule type" value="Genomic_DNA"/>
</dbReference>
<dbReference type="Proteomes" id="UP000054498">
    <property type="component" value="Unassembled WGS sequence"/>
</dbReference>
<dbReference type="OrthoDB" id="548912at2759"/>
<gene>
    <name evidence="6" type="ORF">MNEG_15631</name>
</gene>
<name>A0A0D2IWI4_9CHLO</name>
<comment type="similarity">
    <text evidence="5">Belongs to the class I-like SAM-binding methyltransferase superfamily. C5-methyltransferase family.</text>
</comment>
<dbReference type="PANTHER" id="PTHR10629:SF50">
    <property type="entry name" value="DNA (CYTOSINE-5)-METHYLTRANSFERASE CMT3"/>
    <property type="match status" value="1"/>
</dbReference>
<keyword evidence="3 5" id="KW-0808">Transferase</keyword>
<dbReference type="GO" id="GO:0044027">
    <property type="term" value="P:negative regulation of gene expression via chromosomal CpG island methylation"/>
    <property type="evidence" value="ECO:0007669"/>
    <property type="project" value="TreeGrafter"/>
</dbReference>
<reference evidence="6 7" key="1">
    <citation type="journal article" date="2013" name="BMC Genomics">
        <title>Reconstruction of the lipid metabolism for the microalga Monoraphidium neglectum from its genome sequence reveals characteristics suitable for biofuel production.</title>
        <authorList>
            <person name="Bogen C."/>
            <person name="Al-Dilaimi A."/>
            <person name="Albersmeier A."/>
            <person name="Wichmann J."/>
            <person name="Grundmann M."/>
            <person name="Rupp O."/>
            <person name="Lauersen K.J."/>
            <person name="Blifernez-Klassen O."/>
            <person name="Kalinowski J."/>
            <person name="Goesmann A."/>
            <person name="Mussgnug J.H."/>
            <person name="Kruse O."/>
        </authorList>
    </citation>
    <scope>NUCLEOTIDE SEQUENCE [LARGE SCALE GENOMIC DNA]</scope>
    <source>
        <strain evidence="6 7">SAG 48.87</strain>
    </source>
</reference>
<dbReference type="GO" id="GO:0003677">
    <property type="term" value="F:DNA binding"/>
    <property type="evidence" value="ECO:0007669"/>
    <property type="project" value="TreeGrafter"/>
</dbReference>
<feature type="active site" evidence="5">
    <location>
        <position position="25"/>
    </location>
</feature>
<keyword evidence="2 5" id="KW-0489">Methyltransferase</keyword>
<evidence type="ECO:0000256" key="3">
    <source>
        <dbReference type="ARBA" id="ARBA00022679"/>
    </source>
</evidence>
<evidence type="ECO:0000313" key="6">
    <source>
        <dbReference type="EMBL" id="KIY92332.1"/>
    </source>
</evidence>
<evidence type="ECO:0000256" key="2">
    <source>
        <dbReference type="ARBA" id="ARBA00022603"/>
    </source>
</evidence>
<dbReference type="InterPro" id="IPR001525">
    <property type="entry name" value="C5_MeTfrase"/>
</dbReference>
<dbReference type="Pfam" id="PF00145">
    <property type="entry name" value="DNA_methylase"/>
    <property type="match status" value="1"/>
</dbReference>
<accession>A0A0D2IWI4</accession>
<dbReference type="GO" id="GO:0032259">
    <property type="term" value="P:methylation"/>
    <property type="evidence" value="ECO:0007669"/>
    <property type="project" value="UniProtKB-KW"/>
</dbReference>
<protein>
    <recommendedName>
        <fullName evidence="1">DNA (cytosine-5-)-methyltransferase</fullName>
        <ecNumber evidence="1">2.1.1.37</ecNumber>
    </recommendedName>
</protein>
<evidence type="ECO:0000256" key="5">
    <source>
        <dbReference type="PROSITE-ProRule" id="PRU01016"/>
    </source>
</evidence>
<evidence type="ECO:0000313" key="7">
    <source>
        <dbReference type="Proteomes" id="UP000054498"/>
    </source>
</evidence>
<keyword evidence="4 5" id="KW-0949">S-adenosyl-L-methionine</keyword>
<dbReference type="STRING" id="145388.A0A0D2IWI4"/>
<dbReference type="EC" id="2.1.1.37" evidence="1"/>
<dbReference type="GO" id="GO:0005634">
    <property type="term" value="C:nucleus"/>
    <property type="evidence" value="ECO:0007669"/>
    <property type="project" value="TreeGrafter"/>
</dbReference>
<dbReference type="SUPFAM" id="SSF53335">
    <property type="entry name" value="S-adenosyl-L-methionine-dependent methyltransferases"/>
    <property type="match status" value="1"/>
</dbReference>
<dbReference type="InterPro" id="IPR050390">
    <property type="entry name" value="C5-Methyltransferase"/>
</dbReference>
<dbReference type="RefSeq" id="XP_013891352.1">
    <property type="nucleotide sequence ID" value="XM_014035898.1"/>
</dbReference>
<dbReference type="GO" id="GO:0003886">
    <property type="term" value="F:DNA (cytosine-5-)-methyltransferase activity"/>
    <property type="evidence" value="ECO:0007669"/>
    <property type="project" value="UniProtKB-EC"/>
</dbReference>
<organism evidence="6 7">
    <name type="scientific">Monoraphidium neglectum</name>
    <dbReference type="NCBI Taxonomy" id="145388"/>
    <lineage>
        <taxon>Eukaryota</taxon>
        <taxon>Viridiplantae</taxon>
        <taxon>Chlorophyta</taxon>
        <taxon>core chlorophytes</taxon>
        <taxon>Chlorophyceae</taxon>
        <taxon>CS clade</taxon>
        <taxon>Sphaeropleales</taxon>
        <taxon>Selenastraceae</taxon>
        <taxon>Monoraphidium</taxon>
    </lineage>
</organism>
<keyword evidence="7" id="KW-1185">Reference proteome</keyword>
<dbReference type="PROSITE" id="PS51679">
    <property type="entry name" value="SAM_MT_C5"/>
    <property type="match status" value="1"/>
</dbReference>